<organism evidence="2 3">
    <name type="scientific">Pyrenophora seminiperda CCB06</name>
    <dbReference type="NCBI Taxonomy" id="1302712"/>
    <lineage>
        <taxon>Eukaryota</taxon>
        <taxon>Fungi</taxon>
        <taxon>Dikarya</taxon>
        <taxon>Ascomycota</taxon>
        <taxon>Pezizomycotina</taxon>
        <taxon>Dothideomycetes</taxon>
        <taxon>Pleosporomycetidae</taxon>
        <taxon>Pleosporales</taxon>
        <taxon>Pleosporineae</taxon>
        <taxon>Pleosporaceae</taxon>
        <taxon>Pyrenophora</taxon>
    </lineage>
</organism>
<dbReference type="InterPro" id="IPR052895">
    <property type="entry name" value="HetReg/Transcr_Mod"/>
</dbReference>
<dbReference type="OrthoDB" id="2157530at2759"/>
<accession>A0A3M7MCE6</accession>
<sequence>MQPNEKTRFSSPQGYTHFPYRSLNHEDGEDFRLLCLYPGEWHEPVRCDLLHSNIDADIEYEAVSYSWASEEGDDSLSQRISCAYIGEEQTADLLVTSNCASALRRLRLTSNERMLWIDAICIDQTNTKERNNHVELIAKIYSTATQVLVYLGEEDLGFTSQSLWLDSERRQLALKRLFSKRWVSRVWVIQEVALAQKVVMVTGEATCQMDASLMSRIRGRARAYGLQVPGPLSWDPLVSAPTRDLLTLLYMTRGCRSKDPRDKVYGLLGLVGERLQNLIAIDYSQSVEEVLTRTAAAIIICQEDLEILAYASSSLGSRHAANRLPTWAPDWTEHRGDNKLHSQFQQPKIGPWRSLEKLSGSETRAAELTKLDWKAAVYIPSKWPVDNFSSPYLTARAHCLATIHSTMKQDAQDFSRGLLALIGSDIVSKKFASQAWPARYQWLFDPLYARTVPAQHQNPDQLYWTSLEHFCIELDKLGKDKHIFRAGILPAITSHDFQEGDTVWAIDGCTVPLLLRRVKSRNHAQMDDTWSYRIVGNCYLFALSHLDCWATSGTGADQRWDFEPFRHMDPLGTQTIKIY</sequence>
<name>A0A3M7MCE6_9PLEO</name>
<dbReference type="EMBL" id="KE747829">
    <property type="protein sequence ID" value="RMZ72142.1"/>
    <property type="molecule type" value="Genomic_DNA"/>
</dbReference>
<reference evidence="2 3" key="1">
    <citation type="journal article" date="2014" name="PLoS ONE">
        <title>De novo Genome Assembly of the Fungal Plant Pathogen Pyrenophora semeniperda.</title>
        <authorList>
            <person name="Soliai M.M."/>
            <person name="Meyer S.E."/>
            <person name="Udall J.A."/>
            <person name="Elzinga D.E."/>
            <person name="Hermansen R.A."/>
            <person name="Bodily P.M."/>
            <person name="Hart A.A."/>
            <person name="Coleman C.E."/>
        </authorList>
    </citation>
    <scope>NUCLEOTIDE SEQUENCE [LARGE SCALE GENOMIC DNA]</scope>
    <source>
        <strain evidence="2 3">CCB06</strain>
        <tissue evidence="2">Mycelium</tissue>
    </source>
</reference>
<protein>
    <submittedName>
        <fullName evidence="2">Heterokaryon incompatibility</fullName>
    </submittedName>
</protein>
<evidence type="ECO:0000313" key="2">
    <source>
        <dbReference type="EMBL" id="RMZ72142.1"/>
    </source>
</evidence>
<feature type="domain" description="Heterokaryon incompatibility" evidence="1">
    <location>
        <begin position="60"/>
        <end position="191"/>
    </location>
</feature>
<keyword evidence="3" id="KW-1185">Reference proteome</keyword>
<gene>
    <name evidence="2" type="ORF">GMOD_00007140</name>
</gene>
<dbReference type="Proteomes" id="UP000265663">
    <property type="component" value="Unassembled WGS sequence"/>
</dbReference>
<evidence type="ECO:0000259" key="1">
    <source>
        <dbReference type="Pfam" id="PF06985"/>
    </source>
</evidence>
<dbReference type="PANTHER" id="PTHR24148:SF64">
    <property type="entry name" value="HETEROKARYON INCOMPATIBILITY DOMAIN-CONTAINING PROTEIN"/>
    <property type="match status" value="1"/>
</dbReference>
<proteinExistence type="predicted"/>
<evidence type="ECO:0000313" key="3">
    <source>
        <dbReference type="Proteomes" id="UP000265663"/>
    </source>
</evidence>
<dbReference type="Pfam" id="PF06985">
    <property type="entry name" value="HET"/>
    <property type="match status" value="1"/>
</dbReference>
<dbReference type="InterPro" id="IPR010730">
    <property type="entry name" value="HET"/>
</dbReference>
<dbReference type="PANTHER" id="PTHR24148">
    <property type="entry name" value="ANKYRIN REPEAT DOMAIN-CONTAINING PROTEIN 39 HOMOLOG-RELATED"/>
    <property type="match status" value="1"/>
</dbReference>
<dbReference type="AlphaFoldDB" id="A0A3M7MCE6"/>